<protein>
    <submittedName>
        <fullName evidence="1">Uncharacterized protein</fullName>
    </submittedName>
</protein>
<dbReference type="EMBL" id="WQMT02000002">
    <property type="protein sequence ID" value="KAG9225758.1"/>
    <property type="molecule type" value="Genomic_DNA"/>
</dbReference>
<proteinExistence type="predicted"/>
<reference evidence="1 2" key="1">
    <citation type="journal article" date="2021" name="Appl. Environ. Microbiol.">
        <title>Genetic linkage and physical mapping for an oyster mushroom Pleurotus cornucopiae and QTL analysis for the trait cap color.</title>
        <authorList>
            <person name="Zhang Y."/>
            <person name="Gao W."/>
            <person name="Sonnenberg A."/>
            <person name="Chen Q."/>
            <person name="Zhang J."/>
            <person name="Huang C."/>
        </authorList>
    </citation>
    <scope>NUCLEOTIDE SEQUENCE [LARGE SCALE GENOMIC DNA]</scope>
    <source>
        <strain evidence="1">CCMSSC00406</strain>
    </source>
</reference>
<evidence type="ECO:0000313" key="1">
    <source>
        <dbReference type="EMBL" id="KAG9225758.1"/>
    </source>
</evidence>
<gene>
    <name evidence="1" type="ORF">CCMSSC00406_0007768</name>
</gene>
<accession>A0ACB7J5A2</accession>
<keyword evidence="2" id="KW-1185">Reference proteome</keyword>
<dbReference type="Proteomes" id="UP000824881">
    <property type="component" value="Unassembled WGS sequence"/>
</dbReference>
<comment type="caution">
    <text evidence="1">The sequence shown here is derived from an EMBL/GenBank/DDBJ whole genome shotgun (WGS) entry which is preliminary data.</text>
</comment>
<evidence type="ECO:0000313" key="2">
    <source>
        <dbReference type="Proteomes" id="UP000824881"/>
    </source>
</evidence>
<sequence length="192" mass="21611">MGRPRLYTTQEEKDKAQKLRHARYYERHREAILERNRKTYSRKKNLVHLSRSVGKKARDRTTQPPVPASSSTSSDIILAQLQLIAQEMTEFVGPSARHFFASVCDECIKLDSTEPIESLSARADHIVEPSKDLMAQLLRADGVGAKWAQGESICLQLRVPIRALDDILCHALEGIPSLALVYSSGRLEFQLA</sequence>
<organism evidence="1 2">
    <name type="scientific">Pleurotus cornucopiae</name>
    <name type="common">Cornucopia mushroom</name>
    <dbReference type="NCBI Taxonomy" id="5321"/>
    <lineage>
        <taxon>Eukaryota</taxon>
        <taxon>Fungi</taxon>
        <taxon>Dikarya</taxon>
        <taxon>Basidiomycota</taxon>
        <taxon>Agaricomycotina</taxon>
        <taxon>Agaricomycetes</taxon>
        <taxon>Agaricomycetidae</taxon>
        <taxon>Agaricales</taxon>
        <taxon>Pleurotineae</taxon>
        <taxon>Pleurotaceae</taxon>
        <taxon>Pleurotus</taxon>
    </lineage>
</organism>
<name>A0ACB7J5A2_PLECO</name>